<evidence type="ECO:0000259" key="3">
    <source>
        <dbReference type="PROSITE" id="PS50948"/>
    </source>
</evidence>
<proteinExistence type="predicted"/>
<dbReference type="InterPro" id="IPR003609">
    <property type="entry name" value="Pan_app"/>
</dbReference>
<keyword evidence="5" id="KW-1185">Reference proteome</keyword>
<dbReference type="Pfam" id="PF00024">
    <property type="entry name" value="PAN_1"/>
    <property type="match status" value="1"/>
</dbReference>
<dbReference type="PROSITE" id="PS50026">
    <property type="entry name" value="EGF_3"/>
    <property type="match status" value="1"/>
</dbReference>
<dbReference type="PROSITE" id="PS50948">
    <property type="entry name" value="PAN"/>
    <property type="match status" value="1"/>
</dbReference>
<evidence type="ECO:0000259" key="2">
    <source>
        <dbReference type="PROSITE" id="PS50026"/>
    </source>
</evidence>
<gene>
    <name evidence="4" type="ORF">PLOB_00026052</name>
</gene>
<sequence>MLAGFAISNHVIAIRTAASPMDCAMECAAVEDCLSYNFNNSKNIENDCQLNNATKDSSLPSDYGEAEGLVYYQANLVGCRLSPCKNLARCRESCSADSNYFCDCTVEGTYGDHCELWTG</sequence>
<evidence type="ECO:0000313" key="4">
    <source>
        <dbReference type="EMBL" id="CAH3117721.1"/>
    </source>
</evidence>
<keyword evidence="1" id="KW-0245">EGF-like domain</keyword>
<evidence type="ECO:0000313" key="5">
    <source>
        <dbReference type="Proteomes" id="UP001159405"/>
    </source>
</evidence>
<reference evidence="4 5" key="1">
    <citation type="submission" date="2022-05" db="EMBL/GenBank/DDBJ databases">
        <authorList>
            <consortium name="Genoscope - CEA"/>
            <person name="William W."/>
        </authorList>
    </citation>
    <scope>NUCLEOTIDE SEQUENCE [LARGE SCALE GENOMIC DNA]</scope>
</reference>
<organism evidence="4 5">
    <name type="scientific">Porites lobata</name>
    <dbReference type="NCBI Taxonomy" id="104759"/>
    <lineage>
        <taxon>Eukaryota</taxon>
        <taxon>Metazoa</taxon>
        <taxon>Cnidaria</taxon>
        <taxon>Anthozoa</taxon>
        <taxon>Hexacorallia</taxon>
        <taxon>Scleractinia</taxon>
        <taxon>Fungiina</taxon>
        <taxon>Poritidae</taxon>
        <taxon>Porites</taxon>
    </lineage>
</organism>
<protein>
    <recommendedName>
        <fullName evidence="6">EGF-like domain-containing protein</fullName>
    </recommendedName>
</protein>
<dbReference type="EMBL" id="CALNXK010000031">
    <property type="protein sequence ID" value="CAH3117721.1"/>
    <property type="molecule type" value="Genomic_DNA"/>
</dbReference>
<accession>A0ABN8NTB6</accession>
<dbReference type="Gene3D" id="2.10.25.10">
    <property type="entry name" value="Laminin"/>
    <property type="match status" value="1"/>
</dbReference>
<dbReference type="Proteomes" id="UP001159405">
    <property type="component" value="Unassembled WGS sequence"/>
</dbReference>
<evidence type="ECO:0008006" key="6">
    <source>
        <dbReference type="Google" id="ProtNLM"/>
    </source>
</evidence>
<dbReference type="InterPro" id="IPR000742">
    <property type="entry name" value="EGF"/>
</dbReference>
<feature type="domain" description="EGF-like" evidence="2">
    <location>
        <begin position="75"/>
        <end position="115"/>
    </location>
</feature>
<comment type="caution">
    <text evidence="1">Lacks conserved residue(s) required for the propagation of feature annotation.</text>
</comment>
<comment type="caution">
    <text evidence="4">The sequence shown here is derived from an EMBL/GenBank/DDBJ whole genome shotgun (WGS) entry which is preliminary data.</text>
</comment>
<evidence type="ECO:0000256" key="1">
    <source>
        <dbReference type="PROSITE-ProRule" id="PRU00076"/>
    </source>
</evidence>
<name>A0ABN8NTB6_9CNID</name>
<dbReference type="Gene3D" id="3.50.4.10">
    <property type="entry name" value="Hepatocyte Growth Factor"/>
    <property type="match status" value="1"/>
</dbReference>
<feature type="domain" description="Apple" evidence="3">
    <location>
        <begin position="1"/>
        <end position="76"/>
    </location>
</feature>